<feature type="transmembrane region" description="Helical" evidence="2">
    <location>
        <begin position="176"/>
        <end position="197"/>
    </location>
</feature>
<feature type="transmembrane region" description="Helical" evidence="2">
    <location>
        <begin position="49"/>
        <end position="67"/>
    </location>
</feature>
<feature type="transmembrane region" description="Helical" evidence="2">
    <location>
        <begin position="284"/>
        <end position="302"/>
    </location>
</feature>
<comment type="caution">
    <text evidence="4">The sequence shown here is derived from an EMBL/GenBank/DDBJ whole genome shotgun (WGS) entry which is preliminary data.</text>
</comment>
<evidence type="ECO:0000313" key="4">
    <source>
        <dbReference type="EMBL" id="PCC48418.1"/>
    </source>
</evidence>
<reference evidence="4 5" key="1">
    <citation type="journal article" date="2017" name="Elife">
        <title>Extensive horizontal gene transfer in cheese-associated bacteria.</title>
        <authorList>
            <person name="Bonham K.S."/>
            <person name="Wolfe B.E."/>
            <person name="Dutton R.J."/>
        </authorList>
    </citation>
    <scope>NUCLEOTIDE SEQUENCE [LARGE SCALE GENOMIC DNA]</scope>
    <source>
        <strain evidence="4 5">947_7</strain>
    </source>
</reference>
<feature type="transmembrane region" description="Helical" evidence="2">
    <location>
        <begin position="217"/>
        <end position="236"/>
    </location>
</feature>
<feature type="domain" description="Acyltransferase 3" evidence="3">
    <location>
        <begin position="45"/>
        <end position="390"/>
    </location>
</feature>
<feature type="transmembrane region" description="Helical" evidence="2">
    <location>
        <begin position="123"/>
        <end position="144"/>
    </location>
</feature>
<keyword evidence="2" id="KW-0472">Membrane</keyword>
<dbReference type="EMBL" id="NRGP01000002">
    <property type="protein sequence ID" value="PCC48418.1"/>
    <property type="molecule type" value="Genomic_DNA"/>
</dbReference>
<dbReference type="AlphaFoldDB" id="A0A2A3ZA05"/>
<keyword evidence="2" id="KW-1133">Transmembrane helix</keyword>
<protein>
    <recommendedName>
        <fullName evidence="3">Acyltransferase 3 domain-containing protein</fullName>
    </recommendedName>
</protein>
<proteinExistence type="predicted"/>
<dbReference type="RefSeq" id="WP_096161544.1">
    <property type="nucleotide sequence ID" value="NZ_JABUXY010000001.1"/>
</dbReference>
<evidence type="ECO:0000256" key="2">
    <source>
        <dbReference type="SAM" id="Phobius"/>
    </source>
</evidence>
<feature type="transmembrane region" description="Helical" evidence="2">
    <location>
        <begin position="349"/>
        <end position="367"/>
    </location>
</feature>
<evidence type="ECO:0000313" key="5">
    <source>
        <dbReference type="Proteomes" id="UP000217564"/>
    </source>
</evidence>
<name>A0A2A3ZA05_BREAU</name>
<feature type="transmembrane region" description="Helical" evidence="2">
    <location>
        <begin position="373"/>
        <end position="395"/>
    </location>
</feature>
<dbReference type="PANTHER" id="PTHR36927:SF1">
    <property type="entry name" value="MDO-LIKE PROTEIN"/>
    <property type="match status" value="1"/>
</dbReference>
<feature type="compositionally biased region" description="Polar residues" evidence="1">
    <location>
        <begin position="14"/>
        <end position="23"/>
    </location>
</feature>
<sequence length="429" mass="47281">MESQSYYHKGDPTLGTSAVSQSGPAPRPPPKSGHDSRESGKFRLHGLDALRGGALLLGILLHALMSFHTDGGWLIADERNTAYADTAVYVIHLFRMTLFMLLAGYFGNLVLRRRGTRSYVRDRLVRILSPIFVFWPLAVILPWVTLVPLDVARRNLPDPSASAEEVSLLLILSPSFLWFLLTLMQCVVIIVALRAVLIRVFGAEALARAGATAGRWLASPAGVAIAALPYMVGLLIQGKNLSGLREPHTVLPELSSLIPYLGAFIVGWMLFAHRDALVQLGNRWLVHLVSAVLLTIAAAPDLPIHRPTIVAAALTALAGWAWTYALLGLCTRFLTRERPAIRYLADASYWMYLIHMPILLACEVLVAGSPLPIIIKLLFTLTVTFAILLVSYHFLVRSTWLGKWLNGRRHPFRWNPLASTASSSPAARR</sequence>
<dbReference type="Pfam" id="PF01757">
    <property type="entry name" value="Acyl_transf_3"/>
    <property type="match status" value="1"/>
</dbReference>
<dbReference type="InterPro" id="IPR050623">
    <property type="entry name" value="Glucan_succinyl_AcylTrfase"/>
</dbReference>
<dbReference type="GO" id="GO:0016747">
    <property type="term" value="F:acyltransferase activity, transferring groups other than amino-acyl groups"/>
    <property type="evidence" value="ECO:0007669"/>
    <property type="project" value="InterPro"/>
</dbReference>
<keyword evidence="2" id="KW-0812">Transmembrane</keyword>
<gene>
    <name evidence="4" type="ORF">CIK64_01655</name>
</gene>
<evidence type="ECO:0000256" key="1">
    <source>
        <dbReference type="SAM" id="MobiDB-lite"/>
    </source>
</evidence>
<dbReference type="PANTHER" id="PTHR36927">
    <property type="entry name" value="BLR4337 PROTEIN"/>
    <property type="match status" value="1"/>
</dbReference>
<feature type="transmembrane region" description="Helical" evidence="2">
    <location>
        <begin position="308"/>
        <end position="329"/>
    </location>
</feature>
<feature type="region of interest" description="Disordered" evidence="1">
    <location>
        <begin position="1"/>
        <end position="38"/>
    </location>
</feature>
<dbReference type="Proteomes" id="UP000217564">
    <property type="component" value="Unassembled WGS sequence"/>
</dbReference>
<feature type="transmembrane region" description="Helical" evidence="2">
    <location>
        <begin position="87"/>
        <end position="111"/>
    </location>
</feature>
<organism evidence="4 5">
    <name type="scientific">Brevibacterium aurantiacum</name>
    <dbReference type="NCBI Taxonomy" id="273384"/>
    <lineage>
        <taxon>Bacteria</taxon>
        <taxon>Bacillati</taxon>
        <taxon>Actinomycetota</taxon>
        <taxon>Actinomycetes</taxon>
        <taxon>Micrococcales</taxon>
        <taxon>Brevibacteriaceae</taxon>
        <taxon>Brevibacterium</taxon>
    </lineage>
</organism>
<accession>A0A2A3ZA05</accession>
<dbReference type="InterPro" id="IPR002656">
    <property type="entry name" value="Acyl_transf_3_dom"/>
</dbReference>
<evidence type="ECO:0000259" key="3">
    <source>
        <dbReference type="Pfam" id="PF01757"/>
    </source>
</evidence>
<feature type="transmembrane region" description="Helical" evidence="2">
    <location>
        <begin position="256"/>
        <end position="272"/>
    </location>
</feature>